<evidence type="ECO:0000313" key="17">
    <source>
        <dbReference type="Proteomes" id="UP000663832"/>
    </source>
</evidence>
<comment type="similarity">
    <text evidence="2">Belongs to the poly(A) polymerase family.</text>
</comment>
<evidence type="ECO:0000256" key="9">
    <source>
        <dbReference type="ARBA" id="ARBA00048830"/>
    </source>
</evidence>
<dbReference type="GO" id="GO:0003723">
    <property type="term" value="F:RNA binding"/>
    <property type="evidence" value="ECO:0007669"/>
    <property type="project" value="InterPro"/>
</dbReference>
<keyword evidence="17" id="KW-1185">Reference proteome</keyword>
<feature type="domain" description="Endonuclease/exonuclease/phosphatase" evidence="11">
    <location>
        <begin position="292"/>
        <end position="465"/>
    </location>
</feature>
<dbReference type="InterPro" id="IPR040459">
    <property type="entry name" value="MJ1316"/>
</dbReference>
<dbReference type="Gene3D" id="3.60.10.10">
    <property type="entry name" value="Endonuclease/exonuclease/phosphatase"/>
    <property type="match status" value="1"/>
</dbReference>
<evidence type="ECO:0000256" key="2">
    <source>
        <dbReference type="ARBA" id="ARBA00010912"/>
    </source>
</evidence>
<sequence>MAENTKSTETTTTFTDDLESIRCVLRSDDHLQIQQSGDYEQVRIKLDHDIQISFLFDSLQIVSQSLTIDNVLELRISKGSSKCPLNQEQWADIRKYFDELVRKADKATSLRSIIQLIQDQLLRTKITNPRFKPKEKKSTEDNTSADNASASNKFRGGDLIFNRLLHDKTVDRGQVVIGYEDRFTGIHEIAFNEFKKVHDHEYGVPMHRLRYFKINGRTVWDRTKKLDILTGSEQEDRISNGVDQEMPLIQGLYRFDPLLEQWVQQPHISLISDDTRTPSTNDTCLPQQCQFLTWNILFDYHHSSLIYTTQRYQSILQTLKSLQPDLICLQEVTRTFLNLLLNEMWLQENNYYIIIKQSIINSEQNKSYGQLILMKNFRPRSFTICPLDISKNNDNTTTEITNTNATKEIIIARFGLSTKVTIDIVNLHLHSNRSRNANDKRCQTLENLFKHFNTKNYMLIGDFNFGDYDVKEQNMLEKYSNDIHDLWKDTYDIEQNPGFTYDPSRNICARITSDTQINRRFDRYLIHTLYNLYYSIQHLNMIGIDTIPIDPMNNDDDKRINQSDHYGLQLLINFQTRTISHRSALVVLPAREHWPLIEEYREKYDPSFNRWPPHINILWPFFDLTGCEDDEENILVPLRMLLSHCESFNAEVNQIDTFIENNISFMKLNEKSQDNVKNLYEQIKNLFPQCCTNKRNSYNPHMTIAQFENEEQRNQAQSTLTLNKPFEFPVQYLYILQRSLDDDTTPFQITYQLPLGSALQPLHSQQLNSFHPKLQQFFQTMNLYENEQSYIRKQDKLNKLASCFDQMFNKDSLYCFTHEFLSYGSFRIGINGQDLDTVFVLNEMKSNDEKTNFDETLLEMKNKPDGMSNHIVNLLEMQINGCLKDEIFYSRKIEALFPIILIVFNDMTKVEISVQVPTNKEQHGDEKRSENSSNYDKYINGVHDIEHLLVHVRSPPIFQHLLTFIRNWAQHVGIYGQAFGYLGGYSWAVLCAYICRSFLSSIKSLSSIEQFSLDDFFSLVEKFFSTYANFNWTSEVVRLHSTSYKQTTHSEQKSMHNRGTMRILSPISPYNNTGRTTTNSTRDLIIQEFQRVVDLLNKVNTITTKDKVNALKLILELNNDFPNQTIQSLLQLTLSCENVNDLDEWIGWLKSRLAHFMNGMENECHLIIQTQSSLEYQSNNTEALYSIGFQLNEELISQKRNFTYFLNKLLDQFNQYPNRKETMEISYKLIGIHDWKLARMQPKPQRTRK</sequence>
<dbReference type="Pfam" id="PF04457">
    <property type="entry name" value="MJ1316"/>
    <property type="match status" value="1"/>
</dbReference>
<name>A0A813TYJ8_9BILA</name>
<dbReference type="PANTHER" id="PTHR10682">
    <property type="entry name" value="POLY A POLYMERASE"/>
    <property type="match status" value="1"/>
</dbReference>
<dbReference type="OrthoDB" id="10263155at2759"/>
<comment type="catalytic activity">
    <reaction evidence="9">
        <text>RNA(n) + ATP = RNA(n)-3'-adenine ribonucleotide + diphosphate</text>
        <dbReference type="Rhea" id="RHEA:11332"/>
        <dbReference type="Rhea" id="RHEA-COMP:14527"/>
        <dbReference type="Rhea" id="RHEA-COMP:17347"/>
        <dbReference type="ChEBI" id="CHEBI:30616"/>
        <dbReference type="ChEBI" id="CHEBI:33019"/>
        <dbReference type="ChEBI" id="CHEBI:140395"/>
        <dbReference type="ChEBI" id="CHEBI:173115"/>
        <dbReference type="EC" id="2.7.7.19"/>
    </reaction>
</comment>
<feature type="region of interest" description="Disordered" evidence="10">
    <location>
        <begin position="128"/>
        <end position="150"/>
    </location>
</feature>
<dbReference type="GO" id="GO:0031123">
    <property type="term" value="P:RNA 3'-end processing"/>
    <property type="evidence" value="ECO:0007669"/>
    <property type="project" value="InterPro"/>
</dbReference>
<evidence type="ECO:0000256" key="5">
    <source>
        <dbReference type="ARBA" id="ARBA00022679"/>
    </source>
</evidence>
<gene>
    <name evidence="14" type="ORF">BJG266_LOCUS6112</name>
    <name evidence="15" type="ORF">QVE165_LOCUS38899</name>
    <name evidence="16" type="ORF">QVE165_LOCUS39094</name>
</gene>
<evidence type="ECO:0000313" key="14">
    <source>
        <dbReference type="EMBL" id="CAF0818258.1"/>
    </source>
</evidence>
<dbReference type="Pfam" id="PF03372">
    <property type="entry name" value="Exo_endo_phos"/>
    <property type="match status" value="1"/>
</dbReference>
<evidence type="ECO:0000313" key="16">
    <source>
        <dbReference type="EMBL" id="CAF1433242.1"/>
    </source>
</evidence>
<dbReference type="SUPFAM" id="SSF56219">
    <property type="entry name" value="DNase I-like"/>
    <property type="match status" value="1"/>
</dbReference>
<dbReference type="InterPro" id="IPR036691">
    <property type="entry name" value="Endo/exonu/phosph_ase_sf"/>
</dbReference>
<dbReference type="EC" id="2.7.7.19" evidence="3"/>
<accession>A0A813TYJ8</accession>
<evidence type="ECO:0000256" key="1">
    <source>
        <dbReference type="ARBA" id="ARBA00004123"/>
    </source>
</evidence>
<feature type="domain" description="MJ1316 RNA cyclic group end recognition" evidence="12">
    <location>
        <begin position="159"/>
        <end position="222"/>
    </location>
</feature>
<dbReference type="EMBL" id="CAJNOM010000429">
    <property type="protein sequence ID" value="CAF1433242.1"/>
    <property type="molecule type" value="Genomic_DNA"/>
</dbReference>
<dbReference type="Gene3D" id="1.10.1410.10">
    <property type="match status" value="1"/>
</dbReference>
<evidence type="ECO:0000256" key="3">
    <source>
        <dbReference type="ARBA" id="ARBA00012388"/>
    </source>
</evidence>
<dbReference type="EMBL" id="CAJNOM010000425">
    <property type="protein sequence ID" value="CAF1430195.1"/>
    <property type="molecule type" value="Genomic_DNA"/>
</dbReference>
<keyword evidence="4" id="KW-0507">mRNA processing</keyword>
<evidence type="ECO:0000256" key="10">
    <source>
        <dbReference type="SAM" id="MobiDB-lite"/>
    </source>
</evidence>
<keyword evidence="6" id="KW-0547">Nucleotide-binding</keyword>
<keyword evidence="8" id="KW-0539">Nucleus</keyword>
<dbReference type="SUPFAM" id="SSF81631">
    <property type="entry name" value="PAP/OAS1 substrate-binding domain"/>
    <property type="match status" value="1"/>
</dbReference>
<dbReference type="GO" id="GO:0005524">
    <property type="term" value="F:ATP binding"/>
    <property type="evidence" value="ECO:0007669"/>
    <property type="project" value="UniProtKB-KW"/>
</dbReference>
<feature type="domain" description="Poly(A) polymerase central" evidence="13">
    <location>
        <begin position="958"/>
        <end position="1102"/>
    </location>
</feature>
<dbReference type="Pfam" id="PF13563">
    <property type="entry name" value="2_5_RNA_ligase2"/>
    <property type="match status" value="1"/>
</dbReference>
<dbReference type="Proteomes" id="UP000663877">
    <property type="component" value="Unassembled WGS sequence"/>
</dbReference>
<dbReference type="Gene3D" id="3.90.1140.10">
    <property type="entry name" value="Cyclic phosphodiesterase"/>
    <property type="match status" value="1"/>
</dbReference>
<dbReference type="GO" id="GO:0006397">
    <property type="term" value="P:mRNA processing"/>
    <property type="evidence" value="ECO:0007669"/>
    <property type="project" value="UniProtKB-KW"/>
</dbReference>
<keyword evidence="5" id="KW-0808">Transferase</keyword>
<dbReference type="SUPFAM" id="SSF55144">
    <property type="entry name" value="LigT-like"/>
    <property type="match status" value="1"/>
</dbReference>
<organism evidence="14 18">
    <name type="scientific">Adineta steineri</name>
    <dbReference type="NCBI Taxonomy" id="433720"/>
    <lineage>
        <taxon>Eukaryota</taxon>
        <taxon>Metazoa</taxon>
        <taxon>Spiralia</taxon>
        <taxon>Gnathifera</taxon>
        <taxon>Rotifera</taxon>
        <taxon>Eurotatoria</taxon>
        <taxon>Bdelloidea</taxon>
        <taxon>Adinetida</taxon>
        <taxon>Adinetidae</taxon>
        <taxon>Adineta</taxon>
    </lineage>
</organism>
<keyword evidence="7" id="KW-0067">ATP-binding</keyword>
<evidence type="ECO:0000313" key="18">
    <source>
        <dbReference type="Proteomes" id="UP000663877"/>
    </source>
</evidence>
<comment type="subcellular location">
    <subcellularLocation>
        <location evidence="1">Nucleus</location>
    </subcellularLocation>
</comment>
<protein>
    <recommendedName>
        <fullName evidence="3">polynucleotide adenylyltransferase</fullName>
        <ecNumber evidence="3">2.7.7.19</ecNumber>
    </recommendedName>
</protein>
<dbReference type="InterPro" id="IPR007012">
    <property type="entry name" value="PolA_pol_cen_dom"/>
</dbReference>
<dbReference type="InterPro" id="IPR011068">
    <property type="entry name" value="NuclTrfase_I-like_C"/>
</dbReference>
<evidence type="ECO:0000259" key="12">
    <source>
        <dbReference type="Pfam" id="PF04457"/>
    </source>
</evidence>
<dbReference type="InterPro" id="IPR009097">
    <property type="entry name" value="Cyclic_Pdiesterase"/>
</dbReference>
<comment type="caution">
    <text evidence="14">The sequence shown here is derived from an EMBL/GenBank/DDBJ whole genome shotgun (WGS) entry which is preliminary data.</text>
</comment>
<proteinExistence type="inferred from homology"/>
<dbReference type="Proteomes" id="UP000663832">
    <property type="component" value="Unassembled WGS sequence"/>
</dbReference>
<evidence type="ECO:0000313" key="15">
    <source>
        <dbReference type="EMBL" id="CAF1430195.1"/>
    </source>
</evidence>
<dbReference type="GO" id="GO:1990817">
    <property type="term" value="F:poly(A) RNA polymerase activity"/>
    <property type="evidence" value="ECO:0007669"/>
    <property type="project" value="UniProtKB-EC"/>
</dbReference>
<dbReference type="AlphaFoldDB" id="A0A813TYJ8"/>
<evidence type="ECO:0000256" key="7">
    <source>
        <dbReference type="ARBA" id="ARBA00022840"/>
    </source>
</evidence>
<evidence type="ECO:0000256" key="8">
    <source>
        <dbReference type="ARBA" id="ARBA00023242"/>
    </source>
</evidence>
<evidence type="ECO:0000256" key="6">
    <source>
        <dbReference type="ARBA" id="ARBA00022741"/>
    </source>
</evidence>
<evidence type="ECO:0000259" key="11">
    <source>
        <dbReference type="Pfam" id="PF03372"/>
    </source>
</evidence>
<dbReference type="GO" id="GO:0005634">
    <property type="term" value="C:nucleus"/>
    <property type="evidence" value="ECO:0007669"/>
    <property type="project" value="UniProtKB-SubCell"/>
</dbReference>
<dbReference type="Pfam" id="PF04928">
    <property type="entry name" value="PAP_central"/>
    <property type="match status" value="1"/>
</dbReference>
<evidence type="ECO:0000256" key="4">
    <source>
        <dbReference type="ARBA" id="ARBA00022664"/>
    </source>
</evidence>
<dbReference type="InterPro" id="IPR005135">
    <property type="entry name" value="Endo/exonuclease/phosphatase"/>
</dbReference>
<dbReference type="PANTHER" id="PTHR10682:SF10">
    <property type="entry name" value="POLYNUCLEOTIDE ADENYLYLTRANSFERASE"/>
    <property type="match status" value="1"/>
</dbReference>
<feature type="compositionally biased region" description="Polar residues" evidence="10">
    <location>
        <begin position="141"/>
        <end position="150"/>
    </location>
</feature>
<reference evidence="14" key="1">
    <citation type="submission" date="2021-02" db="EMBL/GenBank/DDBJ databases">
        <authorList>
            <person name="Nowell W R."/>
        </authorList>
    </citation>
    <scope>NUCLEOTIDE SEQUENCE</scope>
</reference>
<evidence type="ECO:0000259" key="13">
    <source>
        <dbReference type="Pfam" id="PF04928"/>
    </source>
</evidence>
<dbReference type="SUPFAM" id="SSF55003">
    <property type="entry name" value="PAP/Archaeal CCA-adding enzyme, C-terminal domain"/>
    <property type="match status" value="1"/>
</dbReference>
<dbReference type="EMBL" id="CAJNOI010000017">
    <property type="protein sequence ID" value="CAF0818258.1"/>
    <property type="molecule type" value="Genomic_DNA"/>
</dbReference>